<dbReference type="AlphaFoldDB" id="A0A933SBZ4"/>
<feature type="domain" description="SaeA second Fn3-like" evidence="1">
    <location>
        <begin position="625"/>
        <end position="712"/>
    </location>
</feature>
<dbReference type="EMBL" id="JACRIW010000058">
    <property type="protein sequence ID" value="MBI5169534.1"/>
    <property type="molecule type" value="Genomic_DNA"/>
</dbReference>
<sequence length="1027" mass="111947">MWKLEEADYRKRVLGPAVEAFAKDGSLPDVFTLYALPFDVSNEEDIRKAIAGVRLFWRGEKQNIRYSKLISRLLDAELVGQHDDMLLKPAVRAQARAVAEDAQRKREAAKFKSFESQLAIVAAKGFLFAEDRNELLRRGKALGLTEAEIEARVGKVPLRASAPALPVEEGLPKQVRNEINSSLGVLGFDSLYAFLGFKLKDGDPPPDKAALRAAHQATEEFWRPKPADNRKAEANRLLGRVKVHLIDDDPARYEAARRWEAVETLRLDVELAASDGRIYRAEFEQLLRSGRAAGLDERNAVDMILALAVKLGAAVEFSAADGGHRCRSCFTIVLEPKGKQRCPTCEHPLWRKCPRCEADSPSGEDACVACGFEFDDAHVVALGVELGRAALATGRLEDAERHVSEAERRWGPGGEPAKLRAEIATRVAELASLRRQFDEHVSGRRLAGAKALLARLETEAAGVKFRDGRTTVELAAELETKLAALRVALERARALDAQQKPREAVLAYQEALEIAVDDTVAESGLRAYRPEPPVRLRAECRGADVVLTWDASPAAGRFGYVLVAREGAAPTSPSDGQVVCRTEGIGHRDTGVPAGVSRWYSLFAERGGVFSPPATAGPVLLAAEVADLTLEVGDRRVHGRWKSPRRGARVRVFRQRDQAPAAPGDGVEISAAGEEGFLDRDVDNDVIHYYRVSVEYQDANGHAVLSPGVVASARPTAPPPTVDALELEAHASGLRVRWNPPARGDVAILRAATAPAVERGRAIPTAQLAGLGARVPAEGAGTALDTQPPAGLVYYLAVTIVGDLAVPGAHRRFVAIPDVTNLKGQDLGRYLQLQWQWPVDCTQAVVTWRKDRPAVDVDDPSAQRRRVSLSEYELQGGVRIESPADEPHHVVVFAVRPIDGAVHYAPGIAPGARTLLRAQPQVIVSYAVARSLLGARSVTFRASARIESLPEVVIVANPANIQPRRIEDGRVVSSFSGLSVDVKPGANHTLKLDGLRRPFALRAFFRDPRSYERFRLVDPTPDQLEVR</sequence>
<reference evidence="2" key="1">
    <citation type="submission" date="2020-07" db="EMBL/GenBank/DDBJ databases">
        <title>Huge and variable diversity of episymbiotic CPR bacteria and DPANN archaea in groundwater ecosystems.</title>
        <authorList>
            <person name="He C.Y."/>
            <person name="Keren R."/>
            <person name="Whittaker M."/>
            <person name="Farag I.F."/>
            <person name="Doudna J."/>
            <person name="Cate J.H.D."/>
            <person name="Banfield J.F."/>
        </authorList>
    </citation>
    <scope>NUCLEOTIDE SEQUENCE</scope>
    <source>
        <strain evidence="2">NC_groundwater_1813_Pr3_B-0.1um_71_17</strain>
    </source>
</reference>
<protein>
    <recommendedName>
        <fullName evidence="1">SaeA second Fn3-like domain-containing protein</fullName>
    </recommendedName>
</protein>
<evidence type="ECO:0000313" key="3">
    <source>
        <dbReference type="Proteomes" id="UP000696931"/>
    </source>
</evidence>
<evidence type="ECO:0000259" key="1">
    <source>
        <dbReference type="Pfam" id="PF25833"/>
    </source>
</evidence>
<evidence type="ECO:0000313" key="2">
    <source>
        <dbReference type="EMBL" id="MBI5169534.1"/>
    </source>
</evidence>
<dbReference type="Proteomes" id="UP000696931">
    <property type="component" value="Unassembled WGS sequence"/>
</dbReference>
<gene>
    <name evidence="2" type="ORF">HZA61_08610</name>
</gene>
<comment type="caution">
    <text evidence="2">The sequence shown here is derived from an EMBL/GenBank/DDBJ whole genome shotgun (WGS) entry which is preliminary data.</text>
</comment>
<organism evidence="2 3">
    <name type="scientific">Eiseniibacteriota bacterium</name>
    <dbReference type="NCBI Taxonomy" id="2212470"/>
    <lineage>
        <taxon>Bacteria</taxon>
        <taxon>Candidatus Eiseniibacteriota</taxon>
    </lineage>
</organism>
<dbReference type="InterPro" id="IPR058692">
    <property type="entry name" value="Fn3_SaeA_2nd"/>
</dbReference>
<proteinExistence type="predicted"/>
<name>A0A933SBZ4_UNCEI</name>
<dbReference type="Pfam" id="PF25833">
    <property type="entry name" value="Fn3_SaeA_3rd"/>
    <property type="match status" value="1"/>
</dbReference>
<accession>A0A933SBZ4</accession>